<evidence type="ECO:0000256" key="1">
    <source>
        <dbReference type="PROSITE-ProRule" id="PRU00325"/>
    </source>
</evidence>
<dbReference type="InterPro" id="IPR007527">
    <property type="entry name" value="Znf_SWIM"/>
</dbReference>
<reference evidence="4" key="1">
    <citation type="submission" date="2022-11" db="UniProtKB">
        <authorList>
            <consortium name="WormBaseParasite"/>
        </authorList>
    </citation>
    <scope>IDENTIFICATION</scope>
</reference>
<keyword evidence="1" id="KW-0862">Zinc</keyword>
<sequence length="499" mass="57040">MVHFEENVKNYCDFDSTKILGDIFGRVVGESRYKGLLDELSFPEFEAKLDYLSSVDYWVQNPRLIEWLKQASRRERIFTRYGLLSRIRGGWGYKACESNTIECENKIIKEDIDDMTPVPDVIRKVEARVHSQIIIAASSFVQDDPVQLRDQSEFVGLEGWKRLPTELKVNKFNGIGLENTDEIAGFKMAPTTFPSELAPNMTEQQRREMMNQSKKIEVFSSASPGVFLVSSTPKAFFVHTKDEKVTCQCNYQEKHQHICLHILAVDNKYPNLKVVQKLEDRVKQLSSAQVHAIMTSKDSGAKTSRRRAPPETRNRKRKIVEIIDAELSATNTPPKVLSRFGTSSQISTVAPISAYNSIRQLENLPHPARIAQQPPHPPTVIALRNYKQAFNIENDQLWFNGHSFHLKLSSKVANAFNRKCAHCRLSIKKQTHPFVFTHLERFEYVIQTTNEVKVGFGERIVCAQYACFVTRYPYADPNCIISEIDDSNTSDILQSIYAP</sequence>
<accession>A0A914YYY6</accession>
<protein>
    <submittedName>
        <fullName evidence="4">SWIM-type domain-containing protein</fullName>
    </submittedName>
</protein>
<organism evidence="3 4">
    <name type="scientific">Panagrolaimus superbus</name>
    <dbReference type="NCBI Taxonomy" id="310955"/>
    <lineage>
        <taxon>Eukaryota</taxon>
        <taxon>Metazoa</taxon>
        <taxon>Ecdysozoa</taxon>
        <taxon>Nematoda</taxon>
        <taxon>Chromadorea</taxon>
        <taxon>Rhabditida</taxon>
        <taxon>Tylenchina</taxon>
        <taxon>Panagrolaimomorpha</taxon>
        <taxon>Panagrolaimoidea</taxon>
        <taxon>Panagrolaimidae</taxon>
        <taxon>Panagrolaimus</taxon>
    </lineage>
</organism>
<dbReference type="AlphaFoldDB" id="A0A914YYY6"/>
<keyword evidence="3" id="KW-1185">Reference proteome</keyword>
<evidence type="ECO:0000313" key="4">
    <source>
        <dbReference type="WBParaSite" id="PSU_v2.g5323.t1"/>
    </source>
</evidence>
<dbReference type="Proteomes" id="UP000887577">
    <property type="component" value="Unplaced"/>
</dbReference>
<evidence type="ECO:0000259" key="2">
    <source>
        <dbReference type="PROSITE" id="PS50966"/>
    </source>
</evidence>
<feature type="domain" description="SWIM-type" evidence="2">
    <location>
        <begin position="236"/>
        <end position="270"/>
    </location>
</feature>
<keyword evidence="1" id="KW-0479">Metal-binding</keyword>
<dbReference type="GO" id="GO:0008270">
    <property type="term" value="F:zinc ion binding"/>
    <property type="evidence" value="ECO:0007669"/>
    <property type="project" value="UniProtKB-KW"/>
</dbReference>
<dbReference type="WBParaSite" id="PSU_v2.g5323.t1">
    <property type="protein sequence ID" value="PSU_v2.g5323.t1"/>
    <property type="gene ID" value="PSU_v2.g5323"/>
</dbReference>
<dbReference type="PROSITE" id="PS50966">
    <property type="entry name" value="ZF_SWIM"/>
    <property type="match status" value="1"/>
</dbReference>
<keyword evidence="1" id="KW-0863">Zinc-finger</keyword>
<proteinExistence type="predicted"/>
<evidence type="ECO:0000313" key="3">
    <source>
        <dbReference type="Proteomes" id="UP000887577"/>
    </source>
</evidence>
<name>A0A914YYY6_9BILA</name>